<dbReference type="AlphaFoldDB" id="A0A7J8LX01"/>
<protein>
    <submittedName>
        <fullName evidence="1">Uncharacterized protein</fullName>
    </submittedName>
</protein>
<name>A0A7J8LX01_9ROSI</name>
<organism evidence="1 2">
    <name type="scientific">Gossypium lobatum</name>
    <dbReference type="NCBI Taxonomy" id="34289"/>
    <lineage>
        <taxon>Eukaryota</taxon>
        <taxon>Viridiplantae</taxon>
        <taxon>Streptophyta</taxon>
        <taxon>Embryophyta</taxon>
        <taxon>Tracheophyta</taxon>
        <taxon>Spermatophyta</taxon>
        <taxon>Magnoliopsida</taxon>
        <taxon>eudicotyledons</taxon>
        <taxon>Gunneridae</taxon>
        <taxon>Pentapetalae</taxon>
        <taxon>rosids</taxon>
        <taxon>malvids</taxon>
        <taxon>Malvales</taxon>
        <taxon>Malvaceae</taxon>
        <taxon>Malvoideae</taxon>
        <taxon>Gossypium</taxon>
    </lineage>
</organism>
<accession>A0A7J8LX01</accession>
<evidence type="ECO:0000313" key="2">
    <source>
        <dbReference type="Proteomes" id="UP000593572"/>
    </source>
</evidence>
<gene>
    <name evidence="1" type="ORF">Golob_026894</name>
</gene>
<evidence type="ECO:0000313" key="1">
    <source>
        <dbReference type="EMBL" id="MBA0556822.1"/>
    </source>
</evidence>
<reference evidence="1 2" key="1">
    <citation type="journal article" date="2019" name="Genome Biol. Evol.">
        <title>Insights into the evolution of the New World diploid cottons (Gossypium, subgenus Houzingenia) based on genome sequencing.</title>
        <authorList>
            <person name="Grover C.E."/>
            <person name="Arick M.A. 2nd"/>
            <person name="Thrash A."/>
            <person name="Conover J.L."/>
            <person name="Sanders W.S."/>
            <person name="Peterson D.G."/>
            <person name="Frelichowski J.E."/>
            <person name="Scheffler J.A."/>
            <person name="Scheffler B.E."/>
            <person name="Wendel J.F."/>
        </authorList>
    </citation>
    <scope>NUCLEOTIDE SEQUENCE [LARGE SCALE GENOMIC DNA]</scope>
    <source>
        <strain evidence="1">157</strain>
        <tissue evidence="1">Leaf</tissue>
    </source>
</reference>
<comment type="caution">
    <text evidence="1">The sequence shown here is derived from an EMBL/GenBank/DDBJ whole genome shotgun (WGS) entry which is preliminary data.</text>
</comment>
<proteinExistence type="predicted"/>
<dbReference type="Proteomes" id="UP000593572">
    <property type="component" value="Unassembled WGS sequence"/>
</dbReference>
<sequence length="23" mass="2663">MVPILSLFFHQMNKFPTLKGKVS</sequence>
<keyword evidence="2" id="KW-1185">Reference proteome</keyword>
<dbReference type="EMBL" id="JABEZX010000005">
    <property type="protein sequence ID" value="MBA0556822.1"/>
    <property type="molecule type" value="Genomic_DNA"/>
</dbReference>